<dbReference type="Gene3D" id="1.20.81.30">
    <property type="entry name" value="Type II secretion system (T2SS), domain F"/>
    <property type="match status" value="2"/>
</dbReference>
<evidence type="ECO:0000256" key="3">
    <source>
        <dbReference type="ARBA" id="ARBA00022475"/>
    </source>
</evidence>
<feature type="domain" description="Type II secretion system protein GspF" evidence="9">
    <location>
        <begin position="72"/>
        <end position="195"/>
    </location>
</feature>
<dbReference type="HOGENOM" id="CLU_035032_2_1_7"/>
<evidence type="ECO:0000256" key="2">
    <source>
        <dbReference type="ARBA" id="ARBA00005745"/>
    </source>
</evidence>
<comment type="similarity">
    <text evidence="2">Belongs to the GSP F family.</text>
</comment>
<sequence length="406" mass="44763">MATFTYQAVTDAGSTVSGTLEAESADEVRLLLAQRGLLPSKVVKGDDGASGNFMAKLNNRLSSVSVPELILFTKQFRTMFNAGLSIIALLDVLEQQTSNSKLKNAVVEIGQDIKQGSSLYNAFAKHPSIFNHLYCSMLRAGEIAGTLPEVLDRLIYLIEHEHKVTKQIKSALTYPIIVIVMLVGAFVFLLTFVIPAFVSTFEKAKIELPLPTKICIVLYKLLDQYWLIMVLVIIASIVAIILYLRTESGKLVRDRMLLRLPVVGPVFKKGAMARFASIFSLLQSSGVSVLESVGIISDTIGNAAISLEFDNLREKLQEGRGISGPLRQSRNFTPMIINMIAIGEETGELDSMMREMAKHYDYEVEYQVQRMSELIGPILIVCLAGVVGFFAAAVLFPIFDLTKTIK</sequence>
<keyword evidence="4" id="KW-0997">Cell inner membrane</keyword>
<dbReference type="InterPro" id="IPR018076">
    <property type="entry name" value="T2SS_GspF_dom"/>
</dbReference>
<feature type="transmembrane region" description="Helical" evidence="8">
    <location>
        <begin position="374"/>
        <end position="399"/>
    </location>
</feature>
<evidence type="ECO:0000313" key="11">
    <source>
        <dbReference type="Proteomes" id="UP000016587"/>
    </source>
</evidence>
<gene>
    <name evidence="10" type="ORF">DGI_0072</name>
</gene>
<feature type="transmembrane region" description="Helical" evidence="8">
    <location>
        <begin position="225"/>
        <end position="244"/>
    </location>
</feature>
<accession>T2G5Z7</accession>
<evidence type="ECO:0000256" key="5">
    <source>
        <dbReference type="ARBA" id="ARBA00022692"/>
    </source>
</evidence>
<protein>
    <submittedName>
        <fullName evidence="10">Putative type II secretion system protein</fullName>
    </submittedName>
</protein>
<dbReference type="InterPro" id="IPR042094">
    <property type="entry name" value="T2SS_GspF_sf"/>
</dbReference>
<reference evidence="10 11" key="1">
    <citation type="journal article" date="2013" name="J. Bacteriol.">
        <title>Roles of HynAB and Ech, the only two hydrogenases found in the model sulfate reducer Desulfovibrio gigas.</title>
        <authorList>
            <person name="Morais-Silva F.O."/>
            <person name="Santos C.I."/>
            <person name="Rodrigues R."/>
            <person name="Pereira I.A."/>
            <person name="Rodrigues-Pousada C."/>
        </authorList>
    </citation>
    <scope>NUCLEOTIDE SEQUENCE [LARGE SCALE GENOMIC DNA]</scope>
    <source>
        <strain evidence="11">ATCC 19364 / DSM 1382 / NCIMB 9332 / VKM B-1759</strain>
    </source>
</reference>
<dbReference type="OrthoDB" id="9805682at2"/>
<dbReference type="KEGG" id="dgg:DGI_0072"/>
<dbReference type="Pfam" id="PF00482">
    <property type="entry name" value="T2SSF"/>
    <property type="match status" value="2"/>
</dbReference>
<organism evidence="10 11">
    <name type="scientific">Megalodesulfovibrio gigas (strain ATCC 19364 / DSM 1382 / NCIMB 9332 / VKM B-1759)</name>
    <name type="common">Desulfovibrio gigas</name>
    <dbReference type="NCBI Taxonomy" id="1121448"/>
    <lineage>
        <taxon>Bacteria</taxon>
        <taxon>Pseudomonadati</taxon>
        <taxon>Thermodesulfobacteriota</taxon>
        <taxon>Desulfovibrionia</taxon>
        <taxon>Desulfovibrionales</taxon>
        <taxon>Desulfovibrionaceae</taxon>
        <taxon>Megalodesulfovibrio</taxon>
    </lineage>
</organism>
<dbReference type="RefSeq" id="WP_021758567.1">
    <property type="nucleotide sequence ID" value="NC_022444.1"/>
</dbReference>
<dbReference type="PANTHER" id="PTHR30012">
    <property type="entry name" value="GENERAL SECRETION PATHWAY PROTEIN"/>
    <property type="match status" value="1"/>
</dbReference>
<feature type="domain" description="Type II secretion system protein GspF" evidence="9">
    <location>
        <begin position="275"/>
        <end position="397"/>
    </location>
</feature>
<evidence type="ECO:0000256" key="8">
    <source>
        <dbReference type="SAM" id="Phobius"/>
    </source>
</evidence>
<keyword evidence="11" id="KW-1185">Reference proteome</keyword>
<dbReference type="GO" id="GO:0015628">
    <property type="term" value="P:protein secretion by the type II secretion system"/>
    <property type="evidence" value="ECO:0007669"/>
    <property type="project" value="TreeGrafter"/>
</dbReference>
<keyword evidence="7 8" id="KW-0472">Membrane</keyword>
<dbReference type="Proteomes" id="UP000016587">
    <property type="component" value="Chromosome"/>
</dbReference>
<dbReference type="EMBL" id="CP006585">
    <property type="protein sequence ID" value="AGW12010.1"/>
    <property type="molecule type" value="Genomic_DNA"/>
</dbReference>
<name>T2G5Z7_MEGG1</name>
<evidence type="ECO:0000256" key="6">
    <source>
        <dbReference type="ARBA" id="ARBA00022989"/>
    </source>
</evidence>
<proteinExistence type="inferred from homology"/>
<dbReference type="PRINTS" id="PR00812">
    <property type="entry name" value="BCTERIALGSPF"/>
</dbReference>
<evidence type="ECO:0000313" key="10">
    <source>
        <dbReference type="EMBL" id="AGW12010.1"/>
    </source>
</evidence>
<dbReference type="AlphaFoldDB" id="T2G5Z7"/>
<dbReference type="GO" id="GO:0005886">
    <property type="term" value="C:plasma membrane"/>
    <property type="evidence" value="ECO:0007669"/>
    <property type="project" value="UniProtKB-SubCell"/>
</dbReference>
<keyword evidence="6 8" id="KW-1133">Transmembrane helix</keyword>
<keyword evidence="5 8" id="KW-0812">Transmembrane</keyword>
<comment type="subcellular location">
    <subcellularLocation>
        <location evidence="1">Cell inner membrane</location>
        <topology evidence="1">Multi-pass membrane protein</topology>
    </subcellularLocation>
</comment>
<evidence type="ECO:0000259" key="9">
    <source>
        <dbReference type="Pfam" id="PF00482"/>
    </source>
</evidence>
<dbReference type="STRING" id="1121448.DGI_0072"/>
<dbReference type="eggNOG" id="COG1459">
    <property type="taxonomic scope" value="Bacteria"/>
</dbReference>
<dbReference type="PANTHER" id="PTHR30012:SF0">
    <property type="entry name" value="TYPE II SECRETION SYSTEM PROTEIN F-RELATED"/>
    <property type="match status" value="1"/>
</dbReference>
<evidence type="ECO:0000256" key="1">
    <source>
        <dbReference type="ARBA" id="ARBA00004429"/>
    </source>
</evidence>
<dbReference type="FunFam" id="1.20.81.30:FF:000001">
    <property type="entry name" value="Type II secretion system protein F"/>
    <property type="match status" value="1"/>
</dbReference>
<evidence type="ECO:0000256" key="4">
    <source>
        <dbReference type="ARBA" id="ARBA00022519"/>
    </source>
</evidence>
<evidence type="ECO:0000256" key="7">
    <source>
        <dbReference type="ARBA" id="ARBA00023136"/>
    </source>
</evidence>
<feature type="transmembrane region" description="Helical" evidence="8">
    <location>
        <begin position="172"/>
        <end position="198"/>
    </location>
</feature>
<reference evidence="11" key="2">
    <citation type="submission" date="2013-07" db="EMBL/GenBank/DDBJ databases">
        <authorList>
            <person name="Morais-Silva F.O."/>
            <person name="Rezende A.M."/>
            <person name="Pimentel C."/>
            <person name="Resende D.M."/>
            <person name="Santos C.I."/>
            <person name="Clemente C."/>
            <person name="de Oliveira L.M."/>
            <person name="da Silva S.M."/>
            <person name="Costa D.A."/>
            <person name="Varela-Raposo A."/>
            <person name="Horacio E.C.A."/>
            <person name="Matos M."/>
            <person name="Flores O."/>
            <person name="Ruiz J.C."/>
            <person name="Rodrigues-Pousada C."/>
        </authorList>
    </citation>
    <scope>NUCLEOTIDE SEQUENCE [LARGE SCALE GENOMIC DNA]</scope>
    <source>
        <strain evidence="11">ATCC 19364 / DSM 1382 / NCIMB 9332 / VKM B-1759</strain>
    </source>
</reference>
<dbReference type="InterPro" id="IPR003004">
    <property type="entry name" value="GspF/PilC"/>
</dbReference>
<keyword evidence="3" id="KW-1003">Cell membrane</keyword>
<dbReference type="PATRIC" id="fig|1121448.10.peg.70"/>